<name>A0A6G1IIX7_9PLEO</name>
<dbReference type="AlphaFoldDB" id="A0A6G1IIX7"/>
<protein>
    <submittedName>
        <fullName evidence="2">Uncharacterized protein</fullName>
    </submittedName>
</protein>
<evidence type="ECO:0000313" key="3">
    <source>
        <dbReference type="Proteomes" id="UP000799291"/>
    </source>
</evidence>
<dbReference type="Proteomes" id="UP000799291">
    <property type="component" value="Unassembled WGS sequence"/>
</dbReference>
<gene>
    <name evidence="2" type="ORF">K458DRAFT_436096</name>
</gene>
<sequence>MKDLGRARDCQLFSAVQDGETLLDVLRVLLDYPPTCLILQSYRPADAVHSQRGIVYCEVVPSMSTFRAIGEIQEPFCSTTASARLNLEEWTDVRSTETHPHASLLEEQRLGLGRGSGWIFPGARFVSAHVEANRDEMISFPLPVYQTQPHASSQEAGTANLEISSTSLGSSAAMHDPLPTAYPPAIQQHPGRVSHATKVPPTDPATCSTGRGNAGGEPLSMLAPE</sequence>
<evidence type="ECO:0000313" key="2">
    <source>
        <dbReference type="EMBL" id="KAF2678197.1"/>
    </source>
</evidence>
<reference evidence="2" key="1">
    <citation type="journal article" date="2020" name="Stud. Mycol.">
        <title>101 Dothideomycetes genomes: a test case for predicting lifestyles and emergence of pathogens.</title>
        <authorList>
            <person name="Haridas S."/>
            <person name="Albert R."/>
            <person name="Binder M."/>
            <person name="Bloem J."/>
            <person name="Labutti K."/>
            <person name="Salamov A."/>
            <person name="Andreopoulos B."/>
            <person name="Baker S."/>
            <person name="Barry K."/>
            <person name="Bills G."/>
            <person name="Bluhm B."/>
            <person name="Cannon C."/>
            <person name="Castanera R."/>
            <person name="Culley D."/>
            <person name="Daum C."/>
            <person name="Ezra D."/>
            <person name="Gonzalez J."/>
            <person name="Henrissat B."/>
            <person name="Kuo A."/>
            <person name="Liang C."/>
            <person name="Lipzen A."/>
            <person name="Lutzoni F."/>
            <person name="Magnuson J."/>
            <person name="Mondo S."/>
            <person name="Nolan M."/>
            <person name="Ohm R."/>
            <person name="Pangilinan J."/>
            <person name="Park H.-J."/>
            <person name="Ramirez L."/>
            <person name="Alfaro M."/>
            <person name="Sun H."/>
            <person name="Tritt A."/>
            <person name="Yoshinaga Y."/>
            <person name="Zwiers L.-H."/>
            <person name="Turgeon B."/>
            <person name="Goodwin S."/>
            <person name="Spatafora J."/>
            <person name="Crous P."/>
            <person name="Grigoriev I."/>
        </authorList>
    </citation>
    <scope>NUCLEOTIDE SEQUENCE</scope>
    <source>
        <strain evidence="2">CBS 122367</strain>
    </source>
</reference>
<keyword evidence="3" id="KW-1185">Reference proteome</keyword>
<dbReference type="EMBL" id="MU005614">
    <property type="protein sequence ID" value="KAF2678197.1"/>
    <property type="molecule type" value="Genomic_DNA"/>
</dbReference>
<feature type="region of interest" description="Disordered" evidence="1">
    <location>
        <begin position="167"/>
        <end position="225"/>
    </location>
</feature>
<organism evidence="2 3">
    <name type="scientific">Lentithecium fluviatile CBS 122367</name>
    <dbReference type="NCBI Taxonomy" id="1168545"/>
    <lineage>
        <taxon>Eukaryota</taxon>
        <taxon>Fungi</taxon>
        <taxon>Dikarya</taxon>
        <taxon>Ascomycota</taxon>
        <taxon>Pezizomycotina</taxon>
        <taxon>Dothideomycetes</taxon>
        <taxon>Pleosporomycetidae</taxon>
        <taxon>Pleosporales</taxon>
        <taxon>Massarineae</taxon>
        <taxon>Lentitheciaceae</taxon>
        <taxon>Lentithecium</taxon>
    </lineage>
</organism>
<accession>A0A6G1IIX7</accession>
<proteinExistence type="predicted"/>
<evidence type="ECO:0000256" key="1">
    <source>
        <dbReference type="SAM" id="MobiDB-lite"/>
    </source>
</evidence>